<organism evidence="4 5">
    <name type="scientific">Gordonia caeni</name>
    <dbReference type="NCBI Taxonomy" id="1007097"/>
    <lineage>
        <taxon>Bacteria</taxon>
        <taxon>Bacillati</taxon>
        <taxon>Actinomycetota</taxon>
        <taxon>Actinomycetes</taxon>
        <taxon>Mycobacteriales</taxon>
        <taxon>Gordoniaceae</taxon>
        <taxon>Gordonia</taxon>
    </lineage>
</organism>
<keyword evidence="2" id="KW-0812">Transmembrane</keyword>
<dbReference type="InterPro" id="IPR003583">
    <property type="entry name" value="Hlx-hairpin-Hlx_DNA-bd_motif"/>
</dbReference>
<evidence type="ECO:0000313" key="5">
    <source>
        <dbReference type="Proteomes" id="UP001418444"/>
    </source>
</evidence>
<reference evidence="5" key="1">
    <citation type="journal article" date="2019" name="Int. J. Syst. Evol. Microbiol.">
        <title>The Global Catalogue of Microorganisms (GCM) 10K type strain sequencing project: providing services to taxonomists for standard genome sequencing and annotation.</title>
        <authorList>
            <consortium name="The Broad Institute Genomics Platform"/>
            <consortium name="The Broad Institute Genome Sequencing Center for Infectious Disease"/>
            <person name="Wu L."/>
            <person name="Ma J."/>
        </authorList>
    </citation>
    <scope>NUCLEOTIDE SEQUENCE [LARGE SCALE GENOMIC DNA]</scope>
    <source>
        <strain evidence="5">JCM 16923</strain>
    </source>
</reference>
<dbReference type="Pfam" id="PF12836">
    <property type="entry name" value="HHH_3"/>
    <property type="match status" value="1"/>
</dbReference>
<feature type="transmembrane region" description="Helical" evidence="2">
    <location>
        <begin position="128"/>
        <end position="148"/>
    </location>
</feature>
<dbReference type="Gene3D" id="3.10.560.10">
    <property type="entry name" value="Outer membrane lipoprotein wza domain like"/>
    <property type="match status" value="1"/>
</dbReference>
<dbReference type="Pfam" id="PF10531">
    <property type="entry name" value="SLBB"/>
    <property type="match status" value="1"/>
</dbReference>
<dbReference type="Proteomes" id="UP001418444">
    <property type="component" value="Unassembled WGS sequence"/>
</dbReference>
<dbReference type="InterPro" id="IPR004509">
    <property type="entry name" value="Competence_ComEA_HhH"/>
</dbReference>
<dbReference type="InterPro" id="IPR010994">
    <property type="entry name" value="RuvA_2-like"/>
</dbReference>
<dbReference type="Gene3D" id="1.10.150.320">
    <property type="entry name" value="Photosystem II 12 kDa extrinsic protein"/>
    <property type="match status" value="1"/>
</dbReference>
<dbReference type="EMBL" id="BAAAZW010000004">
    <property type="protein sequence ID" value="GAA3956824.1"/>
    <property type="molecule type" value="Genomic_DNA"/>
</dbReference>
<protein>
    <recommendedName>
        <fullName evidence="3">Helix-hairpin-helix DNA-binding motif class 1 domain-containing protein</fullName>
    </recommendedName>
</protein>
<evidence type="ECO:0000256" key="2">
    <source>
        <dbReference type="SAM" id="Phobius"/>
    </source>
</evidence>
<proteinExistence type="predicted"/>
<dbReference type="PANTHER" id="PTHR21180:SF32">
    <property type="entry name" value="ENDONUCLEASE_EXONUCLEASE_PHOSPHATASE FAMILY DOMAIN-CONTAINING PROTEIN 1"/>
    <property type="match status" value="1"/>
</dbReference>
<feature type="compositionally biased region" description="Acidic residues" evidence="1">
    <location>
        <begin position="69"/>
        <end position="115"/>
    </location>
</feature>
<dbReference type="SMART" id="SM00278">
    <property type="entry name" value="HhH1"/>
    <property type="match status" value="2"/>
</dbReference>
<dbReference type="InterPro" id="IPR051675">
    <property type="entry name" value="Endo/Exo/Phosphatase_dom_1"/>
</dbReference>
<feature type="domain" description="Helix-hairpin-helix DNA-binding motif class 1" evidence="3">
    <location>
        <begin position="286"/>
        <end position="305"/>
    </location>
</feature>
<keyword evidence="2" id="KW-0472">Membrane</keyword>
<feature type="region of interest" description="Disordered" evidence="1">
    <location>
        <begin position="1"/>
        <end position="120"/>
    </location>
</feature>
<evidence type="ECO:0000313" key="4">
    <source>
        <dbReference type="EMBL" id="GAA3956824.1"/>
    </source>
</evidence>
<keyword evidence="2" id="KW-1133">Transmembrane helix</keyword>
<feature type="compositionally biased region" description="Polar residues" evidence="1">
    <location>
        <begin position="1"/>
        <end position="10"/>
    </location>
</feature>
<feature type="domain" description="Helix-hairpin-helix DNA-binding motif class 1" evidence="3">
    <location>
        <begin position="316"/>
        <end position="335"/>
    </location>
</feature>
<keyword evidence="5" id="KW-1185">Reference proteome</keyword>
<evidence type="ECO:0000259" key="3">
    <source>
        <dbReference type="SMART" id="SM00278"/>
    </source>
</evidence>
<dbReference type="NCBIfam" id="TIGR00426">
    <property type="entry name" value="competence protein ComEA helix-hairpin-helix repeat region"/>
    <property type="match status" value="1"/>
</dbReference>
<gene>
    <name evidence="4" type="ORF">GCM10022231_14800</name>
</gene>
<dbReference type="RefSeq" id="WP_344782202.1">
    <property type="nucleotide sequence ID" value="NZ_BAAAZW010000004.1"/>
</dbReference>
<comment type="caution">
    <text evidence="4">The sequence shown here is derived from an EMBL/GenBank/DDBJ whole genome shotgun (WGS) entry which is preliminary data.</text>
</comment>
<sequence>MARRSSTSARSGLDRLHPPRTTHDRDDSPAGRRADDWGDTAMPAWLDTTAGRRAWAGRETAGRGRRDGEDDGHWDEVLDGEPADADDDDFYDAPSDEDDETGDGDGDEDWDEDWGEPPRRRLTMLPPAAIGLIGVGVIACVIAGFTLLRNTEPAAPLVDIPISAGPISPAAETPAPSSAVSEIVVSVAGLVHKPGLVRLPPSARVAQALERAGGTRENADVLSLNLAQILHDGDQVLVGTRAGGAGAVRSAVVSSGAGPAPPSGGAGGSAPGTAGGAVNLNTATAAELDTLPGVGPVTAQAIISWREQHGGFSSVDQLAEVDGIGPARLAKLRDAATVGG</sequence>
<feature type="compositionally biased region" description="Basic and acidic residues" evidence="1">
    <location>
        <begin position="12"/>
        <end position="36"/>
    </location>
</feature>
<name>A0ABP7NYR0_9ACTN</name>
<dbReference type="SUPFAM" id="SSF47781">
    <property type="entry name" value="RuvA domain 2-like"/>
    <property type="match status" value="1"/>
</dbReference>
<feature type="compositionally biased region" description="Low complexity" evidence="1">
    <location>
        <begin position="47"/>
        <end position="59"/>
    </location>
</feature>
<accession>A0ABP7NYR0</accession>
<dbReference type="InterPro" id="IPR019554">
    <property type="entry name" value="Soluble_ligand-bd"/>
</dbReference>
<evidence type="ECO:0000256" key="1">
    <source>
        <dbReference type="SAM" id="MobiDB-lite"/>
    </source>
</evidence>
<dbReference type="PANTHER" id="PTHR21180">
    <property type="entry name" value="ENDONUCLEASE/EXONUCLEASE/PHOSPHATASE FAMILY DOMAIN-CONTAINING PROTEIN 1"/>
    <property type="match status" value="1"/>
</dbReference>